<evidence type="ECO:0000313" key="10">
    <source>
        <dbReference type="Proteomes" id="UP001501510"/>
    </source>
</evidence>
<evidence type="ECO:0000256" key="6">
    <source>
        <dbReference type="ARBA" id="ARBA00023284"/>
    </source>
</evidence>
<dbReference type="RefSeq" id="WP_343759976.1">
    <property type="nucleotide sequence ID" value="NZ_BAAACG010000008.1"/>
</dbReference>
<dbReference type="InterPro" id="IPR013766">
    <property type="entry name" value="Thioredoxin_domain"/>
</dbReference>
<dbReference type="CDD" id="cd02947">
    <property type="entry name" value="TRX_family"/>
    <property type="match status" value="1"/>
</dbReference>
<dbReference type="InterPro" id="IPR005746">
    <property type="entry name" value="Thioredoxin"/>
</dbReference>
<reference evidence="9 10" key="1">
    <citation type="journal article" date="2019" name="Int. J. Syst. Evol. Microbiol.">
        <title>The Global Catalogue of Microorganisms (GCM) 10K type strain sequencing project: providing services to taxonomists for standard genome sequencing and annotation.</title>
        <authorList>
            <consortium name="The Broad Institute Genomics Platform"/>
            <consortium name="The Broad Institute Genome Sequencing Center for Infectious Disease"/>
            <person name="Wu L."/>
            <person name="Ma J."/>
        </authorList>
    </citation>
    <scope>NUCLEOTIDE SEQUENCE [LARGE SCALE GENOMIC DNA]</scope>
    <source>
        <strain evidence="9 10">JCM 1407</strain>
    </source>
</reference>
<comment type="caution">
    <text evidence="9">The sequence shown here is derived from an EMBL/GenBank/DDBJ whole genome shotgun (WGS) entry which is preliminary data.</text>
</comment>
<evidence type="ECO:0000256" key="7">
    <source>
        <dbReference type="PIRNR" id="PIRNR000077"/>
    </source>
</evidence>
<evidence type="ECO:0000313" key="9">
    <source>
        <dbReference type="EMBL" id="GAA0736963.1"/>
    </source>
</evidence>
<dbReference type="PROSITE" id="PS00194">
    <property type="entry name" value="THIOREDOXIN_1"/>
    <property type="match status" value="1"/>
</dbReference>
<evidence type="ECO:0000256" key="5">
    <source>
        <dbReference type="ARBA" id="ARBA00023157"/>
    </source>
</evidence>
<dbReference type="Gene3D" id="3.40.30.10">
    <property type="entry name" value="Glutaredoxin"/>
    <property type="match status" value="1"/>
</dbReference>
<keyword evidence="4" id="KW-0249">Electron transport</keyword>
<dbReference type="Proteomes" id="UP001501510">
    <property type="component" value="Unassembled WGS sequence"/>
</dbReference>
<dbReference type="Pfam" id="PF00085">
    <property type="entry name" value="Thioredoxin"/>
    <property type="match status" value="1"/>
</dbReference>
<feature type="domain" description="Thioredoxin" evidence="8">
    <location>
        <begin position="1"/>
        <end position="106"/>
    </location>
</feature>
<gene>
    <name evidence="9" type="ORF">GCM10008906_12530</name>
</gene>
<dbReference type="PROSITE" id="PS51352">
    <property type="entry name" value="THIOREDOXIN_2"/>
    <property type="match status" value="1"/>
</dbReference>
<comment type="similarity">
    <text evidence="1 7">Belongs to the thioredoxin family.</text>
</comment>
<evidence type="ECO:0000256" key="2">
    <source>
        <dbReference type="ARBA" id="ARBA00020570"/>
    </source>
</evidence>
<evidence type="ECO:0000256" key="1">
    <source>
        <dbReference type="ARBA" id="ARBA00008987"/>
    </source>
</evidence>
<evidence type="ECO:0000256" key="4">
    <source>
        <dbReference type="ARBA" id="ARBA00022982"/>
    </source>
</evidence>
<dbReference type="NCBIfam" id="NF047697">
    <property type="entry name" value="ThioredTrxAClost"/>
    <property type="match status" value="1"/>
</dbReference>
<evidence type="ECO:0000256" key="3">
    <source>
        <dbReference type="ARBA" id="ARBA00022448"/>
    </source>
</evidence>
<dbReference type="PANTHER" id="PTHR45663:SF11">
    <property type="entry name" value="GEO12009P1"/>
    <property type="match status" value="1"/>
</dbReference>
<keyword evidence="10" id="KW-1185">Reference proteome</keyword>
<accession>A0ABN1JDN4</accession>
<organism evidence="9 10">
    <name type="scientific">Clostridium oceanicum</name>
    <dbReference type="NCBI Taxonomy" id="1543"/>
    <lineage>
        <taxon>Bacteria</taxon>
        <taxon>Bacillati</taxon>
        <taxon>Bacillota</taxon>
        <taxon>Clostridia</taxon>
        <taxon>Eubacteriales</taxon>
        <taxon>Clostridiaceae</taxon>
        <taxon>Clostridium</taxon>
    </lineage>
</organism>
<dbReference type="SUPFAM" id="SSF52833">
    <property type="entry name" value="Thioredoxin-like"/>
    <property type="match status" value="1"/>
</dbReference>
<sequence length="106" mass="11840">MLVLDKKTFKDEVLGAEGFILVDYFGDGCVPCKALMPDVEELSQKYEGKVKFCKLNTTKARRLAISQRVLGLPAIVLYKDGEKVAEVVKEEATKENIEKMITENIG</sequence>
<keyword evidence="6" id="KW-0676">Redox-active center</keyword>
<keyword evidence="3" id="KW-0813">Transport</keyword>
<name>A0ABN1JDN4_9CLOT</name>
<keyword evidence="5" id="KW-1015">Disulfide bond</keyword>
<dbReference type="InterPro" id="IPR017937">
    <property type="entry name" value="Thioredoxin_CS"/>
</dbReference>
<proteinExistence type="inferred from homology"/>
<dbReference type="PIRSF" id="PIRSF000077">
    <property type="entry name" value="Thioredoxin"/>
    <property type="match status" value="1"/>
</dbReference>
<dbReference type="InterPro" id="IPR036249">
    <property type="entry name" value="Thioredoxin-like_sf"/>
</dbReference>
<protein>
    <recommendedName>
        <fullName evidence="2 7">Thioredoxin</fullName>
    </recommendedName>
</protein>
<evidence type="ECO:0000259" key="8">
    <source>
        <dbReference type="PROSITE" id="PS51352"/>
    </source>
</evidence>
<dbReference type="PANTHER" id="PTHR45663">
    <property type="entry name" value="GEO12009P1"/>
    <property type="match status" value="1"/>
</dbReference>
<dbReference type="EMBL" id="BAAACG010000008">
    <property type="protein sequence ID" value="GAA0736963.1"/>
    <property type="molecule type" value="Genomic_DNA"/>
</dbReference>